<proteinExistence type="inferred from homology"/>
<name>A0A7R9V2S5_9CHLO</name>
<organism evidence="3">
    <name type="scientific">Chlamydomonas euryale</name>
    <dbReference type="NCBI Taxonomy" id="1486919"/>
    <lineage>
        <taxon>Eukaryota</taxon>
        <taxon>Viridiplantae</taxon>
        <taxon>Chlorophyta</taxon>
        <taxon>core chlorophytes</taxon>
        <taxon>Chlorophyceae</taxon>
        <taxon>CS clade</taxon>
        <taxon>Chlamydomonadales</taxon>
        <taxon>Chlamydomonadaceae</taxon>
        <taxon>Chlamydomonas</taxon>
    </lineage>
</organism>
<gene>
    <name evidence="3" type="ORF">CEUR00632_LOCUS3283</name>
</gene>
<reference evidence="3" key="1">
    <citation type="submission" date="2021-01" db="EMBL/GenBank/DDBJ databases">
        <authorList>
            <person name="Corre E."/>
            <person name="Pelletier E."/>
            <person name="Niang G."/>
            <person name="Scheremetjew M."/>
            <person name="Finn R."/>
            <person name="Kale V."/>
            <person name="Holt S."/>
            <person name="Cochrane G."/>
            <person name="Meng A."/>
            <person name="Brown T."/>
            <person name="Cohen L."/>
        </authorList>
    </citation>
    <scope>NUCLEOTIDE SEQUENCE</scope>
    <source>
        <strain evidence="3">CCMP219</strain>
    </source>
</reference>
<comment type="similarity">
    <text evidence="1">Belongs to the glycosyl hydrolases 36 family.</text>
</comment>
<evidence type="ECO:0000313" key="3">
    <source>
        <dbReference type="EMBL" id="CAD8283248.1"/>
    </source>
</evidence>
<keyword evidence="2" id="KW-0119">Carbohydrate metabolism</keyword>
<dbReference type="Pfam" id="PF05691">
    <property type="entry name" value="Raffinose_syn"/>
    <property type="match status" value="1"/>
</dbReference>
<protein>
    <recommendedName>
        <fullName evidence="4">Alpha-galactosidase</fullName>
    </recommendedName>
</protein>
<dbReference type="InterPro" id="IPR008811">
    <property type="entry name" value="Glycosyl_hydrolases_36"/>
</dbReference>
<dbReference type="InterPro" id="IPR017853">
    <property type="entry name" value="GH"/>
</dbReference>
<dbReference type="SUPFAM" id="SSF51445">
    <property type="entry name" value="(Trans)glycosidases"/>
    <property type="match status" value="1"/>
</dbReference>
<dbReference type="PANTHER" id="PTHR31268">
    <property type="match status" value="1"/>
</dbReference>
<evidence type="ECO:0000256" key="2">
    <source>
        <dbReference type="ARBA" id="ARBA00023277"/>
    </source>
</evidence>
<dbReference type="EMBL" id="HBEC01007282">
    <property type="protein sequence ID" value="CAD8283248.1"/>
    <property type="molecule type" value="Transcribed_RNA"/>
</dbReference>
<evidence type="ECO:0000256" key="1">
    <source>
        <dbReference type="ARBA" id="ARBA00007240"/>
    </source>
</evidence>
<sequence>MMLAHFATTDNFSRRLAGVEANGKFNSMSAGPQDGKLSSNLKDVVTQLKDRFDLTYVYCWHGLPAYWGGVMPNVPELSELNTSLVFPEPTPGLLEVEPSMAWNPATLAGVGVPKDITALFSRMHQYLKSCGIDGVKVDCQGAIGLAGSGVGGGPALTRRYHAAFEDSVKDNFVNNHCINCMCHSTENLYRMTNTAVARVSDDFYPREPASSSPHIAACAYNSVFMSALVQPDWDMFHSMHPSAETHAIARALSGGAVYVSDKPGDHDFALLRLLVLPDGSTLRAAGAARPSRDCLFADVLRDGRSLLKAWNTNRGGGRVVGVYHLQGSSWDRTRRKFHVHDAAPRALATTVQPADCEAGAAELHPAAASPPRYAMYTVRGKALAVVGGGGRDGVRVELAAGEAEAVAVAPLLDVGSSSVALIGLCDMYNSGGAVLGVDVVASSNGSGGGTCNVSMRGCGRFLAHCSVAPSSVAWRGNGQSGAPTALEFTYDASSGAMHVEVPRTDDMRATLTIAFD</sequence>
<dbReference type="AlphaFoldDB" id="A0A7R9V2S5"/>
<accession>A0A7R9V2S5</accession>
<evidence type="ECO:0008006" key="4">
    <source>
        <dbReference type="Google" id="ProtNLM"/>
    </source>
</evidence>
<dbReference type="PANTHER" id="PTHR31268:SF32">
    <property type="entry name" value="GALACTINOL--SUCROSE GALACTOSYLTRANSFERASE 2-RELATED"/>
    <property type="match status" value="1"/>
</dbReference>